<proteinExistence type="predicted"/>
<dbReference type="SMART" id="SM00388">
    <property type="entry name" value="HisKA"/>
    <property type="match status" value="1"/>
</dbReference>
<dbReference type="Gene3D" id="3.30.565.10">
    <property type="entry name" value="Histidine kinase-like ATPase, C-terminal domain"/>
    <property type="match status" value="1"/>
</dbReference>
<comment type="catalytic activity">
    <reaction evidence="1">
        <text>ATP + protein L-histidine = ADP + protein N-phospho-L-histidine.</text>
        <dbReference type="EC" id="2.7.13.3"/>
    </reaction>
</comment>
<feature type="domain" description="Histidine kinase" evidence="8">
    <location>
        <begin position="140"/>
        <end position="378"/>
    </location>
</feature>
<dbReference type="SUPFAM" id="SSF47384">
    <property type="entry name" value="Homodimeric domain of signal transducing histidine kinase"/>
    <property type="match status" value="1"/>
</dbReference>
<feature type="coiled-coil region" evidence="7">
    <location>
        <begin position="94"/>
        <end position="133"/>
    </location>
</feature>
<keyword evidence="3 6" id="KW-0597">Phosphoprotein</keyword>
<dbReference type="AlphaFoldDB" id="A0A1V1P6Y5"/>
<sequence>MLNAEQALLCLTKASLPDLILLDIKMPEMNGFQLCEQLKSENKTRNIPIIFISAMSDVDDILQGFSVGGADYITKPFHDAEVLARVNTQIALRNQQIQLEVKNAKLEAEISRRKQTEKELRKAKEEADRANQSKSIFLSNISHELRTPLNSIIGFANLLANDTVRNDDQREFSQIIERSGQSLLTLINELLDIEKIEAGKVELIQKDFCLSELLNEVIDLMRVTADTKHIELILEMDEKLPSYVYADPDRLSQVLLNLVNNAIKFTEKGAVTLRVFNFQTCEDTLKKFTTIIAPSEPVHHQELIVFEIEDTGIGIADEHYESIFQPFEQTGSQRYRLQGTGLGLHICTKWIEKMNGHLHLYSQPGKGSIFRVDLHVPISQNHSAQRTNIKIDTRKTNHQKSNVIISENNSIQSPQNRKIVDKGSVGTVLIVDDTPAHYHLLTLMLISHNLETITADTGIEAIELAKQNTPDIILLDMMMPQMDGAETIKRLRIIPGMTQTPIIAVSSVIRKDKHDDCAVIQIRDDSG</sequence>
<dbReference type="Gene3D" id="3.40.50.2300">
    <property type="match status" value="2"/>
</dbReference>
<dbReference type="SUPFAM" id="SSF52172">
    <property type="entry name" value="CheY-like"/>
    <property type="match status" value="2"/>
</dbReference>
<evidence type="ECO:0000313" key="10">
    <source>
        <dbReference type="EMBL" id="ETR70506.1"/>
    </source>
</evidence>
<feature type="domain" description="Response regulatory" evidence="9">
    <location>
        <begin position="427"/>
        <end position="527"/>
    </location>
</feature>
<evidence type="ECO:0000256" key="2">
    <source>
        <dbReference type="ARBA" id="ARBA00012438"/>
    </source>
</evidence>
<evidence type="ECO:0000256" key="3">
    <source>
        <dbReference type="ARBA" id="ARBA00022553"/>
    </source>
</evidence>
<dbReference type="InterPro" id="IPR036097">
    <property type="entry name" value="HisK_dim/P_sf"/>
</dbReference>
<keyword evidence="4" id="KW-0808">Transferase</keyword>
<evidence type="ECO:0000256" key="6">
    <source>
        <dbReference type="PROSITE-ProRule" id="PRU00169"/>
    </source>
</evidence>
<organism evidence="10 11">
    <name type="scientific">Candidatus Magnetoglobus multicellularis str. Araruama</name>
    <dbReference type="NCBI Taxonomy" id="890399"/>
    <lineage>
        <taxon>Bacteria</taxon>
        <taxon>Pseudomonadati</taxon>
        <taxon>Thermodesulfobacteriota</taxon>
        <taxon>Desulfobacteria</taxon>
        <taxon>Desulfobacterales</taxon>
        <taxon>Desulfobacteraceae</taxon>
        <taxon>Candidatus Magnetoglobus</taxon>
    </lineage>
</organism>
<gene>
    <name evidence="10" type="ORF">OMM_03196</name>
</gene>
<evidence type="ECO:0000259" key="9">
    <source>
        <dbReference type="PROSITE" id="PS50110"/>
    </source>
</evidence>
<dbReference type="InterPro" id="IPR036890">
    <property type="entry name" value="HATPase_C_sf"/>
</dbReference>
<dbReference type="InterPro" id="IPR005467">
    <property type="entry name" value="His_kinase_dom"/>
</dbReference>
<comment type="caution">
    <text evidence="10">The sequence shown here is derived from an EMBL/GenBank/DDBJ whole genome shotgun (WGS) entry which is preliminary data.</text>
</comment>
<dbReference type="SUPFAM" id="SSF55874">
    <property type="entry name" value="ATPase domain of HSP90 chaperone/DNA topoisomerase II/histidine kinase"/>
    <property type="match status" value="1"/>
</dbReference>
<dbReference type="Pfam" id="PF02518">
    <property type="entry name" value="HATPase_c"/>
    <property type="match status" value="1"/>
</dbReference>
<dbReference type="InterPro" id="IPR001789">
    <property type="entry name" value="Sig_transdc_resp-reg_receiver"/>
</dbReference>
<name>A0A1V1P6Y5_9BACT</name>
<reference evidence="11" key="1">
    <citation type="submission" date="2012-11" db="EMBL/GenBank/DDBJ databases">
        <authorList>
            <person name="Lucero-Rivera Y.E."/>
            <person name="Tovar-Ramirez D."/>
        </authorList>
    </citation>
    <scope>NUCLEOTIDE SEQUENCE [LARGE SCALE GENOMIC DNA]</scope>
    <source>
        <strain evidence="11">Araruama</strain>
    </source>
</reference>
<protein>
    <recommendedName>
        <fullName evidence="2">histidine kinase</fullName>
        <ecNumber evidence="2">2.7.13.3</ecNumber>
    </recommendedName>
</protein>
<feature type="modified residue" description="4-aspartylphosphate" evidence="6">
    <location>
        <position position="23"/>
    </location>
</feature>
<evidence type="ECO:0000256" key="1">
    <source>
        <dbReference type="ARBA" id="ARBA00000085"/>
    </source>
</evidence>
<feature type="modified residue" description="4-aspartylphosphate" evidence="6">
    <location>
        <position position="476"/>
    </location>
</feature>
<dbReference type="InterPro" id="IPR004358">
    <property type="entry name" value="Sig_transdc_His_kin-like_C"/>
</dbReference>
<dbReference type="EC" id="2.7.13.3" evidence="2"/>
<dbReference type="GO" id="GO:0009927">
    <property type="term" value="F:histidine phosphotransfer kinase activity"/>
    <property type="evidence" value="ECO:0007669"/>
    <property type="project" value="TreeGrafter"/>
</dbReference>
<evidence type="ECO:0000313" key="11">
    <source>
        <dbReference type="Proteomes" id="UP000189670"/>
    </source>
</evidence>
<dbReference type="InterPro" id="IPR003661">
    <property type="entry name" value="HisK_dim/P_dom"/>
</dbReference>
<dbReference type="SMART" id="SM00387">
    <property type="entry name" value="HATPase_c"/>
    <property type="match status" value="1"/>
</dbReference>
<dbReference type="GO" id="GO:0000155">
    <property type="term" value="F:phosphorelay sensor kinase activity"/>
    <property type="evidence" value="ECO:0007669"/>
    <property type="project" value="InterPro"/>
</dbReference>
<dbReference type="PRINTS" id="PR00344">
    <property type="entry name" value="BCTRLSENSOR"/>
</dbReference>
<dbReference type="CDD" id="cd16922">
    <property type="entry name" value="HATPase_EvgS-ArcB-TorS-like"/>
    <property type="match status" value="1"/>
</dbReference>
<dbReference type="EMBL" id="ATBP01000414">
    <property type="protein sequence ID" value="ETR70506.1"/>
    <property type="molecule type" value="Genomic_DNA"/>
</dbReference>
<feature type="domain" description="Response regulatory" evidence="9">
    <location>
        <begin position="1"/>
        <end position="90"/>
    </location>
</feature>
<dbReference type="FunFam" id="3.30.565.10:FF:000010">
    <property type="entry name" value="Sensor histidine kinase RcsC"/>
    <property type="match status" value="1"/>
</dbReference>
<keyword evidence="5 10" id="KW-0418">Kinase</keyword>
<dbReference type="PROSITE" id="PS50109">
    <property type="entry name" value="HIS_KIN"/>
    <property type="match status" value="1"/>
</dbReference>
<dbReference type="InterPro" id="IPR003594">
    <property type="entry name" value="HATPase_dom"/>
</dbReference>
<dbReference type="PANTHER" id="PTHR43047">
    <property type="entry name" value="TWO-COMPONENT HISTIDINE PROTEIN KINASE"/>
    <property type="match status" value="1"/>
</dbReference>
<dbReference type="CDD" id="cd00082">
    <property type="entry name" value="HisKA"/>
    <property type="match status" value="1"/>
</dbReference>
<dbReference type="InterPro" id="IPR011006">
    <property type="entry name" value="CheY-like_superfamily"/>
</dbReference>
<evidence type="ECO:0000256" key="4">
    <source>
        <dbReference type="ARBA" id="ARBA00022679"/>
    </source>
</evidence>
<keyword evidence="7" id="KW-0175">Coiled coil</keyword>
<accession>A0A1V1P6Y5</accession>
<evidence type="ECO:0000259" key="8">
    <source>
        <dbReference type="PROSITE" id="PS50109"/>
    </source>
</evidence>
<dbReference type="PROSITE" id="PS50110">
    <property type="entry name" value="RESPONSE_REGULATORY"/>
    <property type="match status" value="2"/>
</dbReference>
<dbReference type="Pfam" id="PF00512">
    <property type="entry name" value="HisKA"/>
    <property type="match status" value="1"/>
</dbReference>
<dbReference type="SMART" id="SM00448">
    <property type="entry name" value="REC"/>
    <property type="match status" value="2"/>
</dbReference>
<evidence type="ECO:0000256" key="5">
    <source>
        <dbReference type="ARBA" id="ARBA00022777"/>
    </source>
</evidence>
<dbReference type="GO" id="GO:0005886">
    <property type="term" value="C:plasma membrane"/>
    <property type="evidence" value="ECO:0007669"/>
    <property type="project" value="TreeGrafter"/>
</dbReference>
<dbReference type="Pfam" id="PF00072">
    <property type="entry name" value="Response_reg"/>
    <property type="match status" value="2"/>
</dbReference>
<dbReference type="Proteomes" id="UP000189670">
    <property type="component" value="Unassembled WGS sequence"/>
</dbReference>
<evidence type="ECO:0000256" key="7">
    <source>
        <dbReference type="SAM" id="Coils"/>
    </source>
</evidence>
<dbReference type="Gene3D" id="1.10.287.130">
    <property type="match status" value="1"/>
</dbReference>